<gene>
    <name evidence="1" type="ORF">MO867_19095</name>
</gene>
<keyword evidence="2" id="KW-1185">Reference proteome</keyword>
<organism evidence="1 2">
    <name type="scientific">Microbulbifer okhotskensis</name>
    <dbReference type="NCBI Taxonomy" id="2926617"/>
    <lineage>
        <taxon>Bacteria</taxon>
        <taxon>Pseudomonadati</taxon>
        <taxon>Pseudomonadota</taxon>
        <taxon>Gammaproteobacteria</taxon>
        <taxon>Cellvibrionales</taxon>
        <taxon>Microbulbiferaceae</taxon>
        <taxon>Microbulbifer</taxon>
    </lineage>
</organism>
<proteinExistence type="predicted"/>
<dbReference type="AlphaFoldDB" id="A0A9X2EV20"/>
<comment type="caution">
    <text evidence="1">The sequence shown here is derived from an EMBL/GenBank/DDBJ whole genome shotgun (WGS) entry which is preliminary data.</text>
</comment>
<accession>A0A9X2EV20</accession>
<evidence type="ECO:0000313" key="1">
    <source>
        <dbReference type="EMBL" id="MCO1336443.1"/>
    </source>
</evidence>
<reference evidence="1" key="1">
    <citation type="journal article" date="2022" name="Arch. Microbiol.">
        <title>Microbulbifer okhotskensis sp. nov., isolated from a deep bottom sediment of the Okhotsk Sea.</title>
        <authorList>
            <person name="Romanenko L."/>
            <person name="Kurilenko V."/>
            <person name="Otstavnykh N."/>
            <person name="Velansky P."/>
            <person name="Isaeva M."/>
            <person name="Mikhailov V."/>
        </authorList>
    </citation>
    <scope>NUCLEOTIDE SEQUENCE</scope>
    <source>
        <strain evidence="1">OS29</strain>
    </source>
</reference>
<dbReference type="EMBL" id="JALBWM010000136">
    <property type="protein sequence ID" value="MCO1336443.1"/>
    <property type="molecule type" value="Genomic_DNA"/>
</dbReference>
<dbReference type="Proteomes" id="UP001139028">
    <property type="component" value="Unassembled WGS sequence"/>
</dbReference>
<protein>
    <submittedName>
        <fullName evidence="1">Uncharacterized protein</fullName>
    </submittedName>
</protein>
<name>A0A9X2EV20_9GAMM</name>
<sequence>MELLSLKIPAGWEMIKNHFYDIVHENHSNPGELLGYPFHEDILFLRNRHLRRSVDLGWTPDCDPNGSYKLTLLAWLDGELTTPSPKQTILRKMECVTLKYKLTLPITEDWNNPIEKFESNCRFSIRDRINDFLRGK</sequence>
<evidence type="ECO:0000313" key="2">
    <source>
        <dbReference type="Proteomes" id="UP001139028"/>
    </source>
</evidence>
<dbReference type="RefSeq" id="WP_252472108.1">
    <property type="nucleotide sequence ID" value="NZ_JALBWM010000136.1"/>
</dbReference>